<comment type="similarity">
    <text evidence="6 7">Belongs to the LptC family.</text>
</comment>
<proteinExistence type="inferred from homology"/>
<dbReference type="OrthoDB" id="5659892at2"/>
<evidence type="ECO:0000256" key="7">
    <source>
        <dbReference type="PIRNR" id="PIRNR028513"/>
    </source>
</evidence>
<dbReference type="Gene3D" id="2.60.450.10">
    <property type="entry name" value="Lipopolysaccharide (LPS) transport protein A like domain"/>
    <property type="match status" value="1"/>
</dbReference>
<dbReference type="GO" id="GO:0017089">
    <property type="term" value="F:glycolipid transfer activity"/>
    <property type="evidence" value="ECO:0007669"/>
    <property type="project" value="TreeGrafter"/>
</dbReference>
<dbReference type="HAMAP" id="MF_01915">
    <property type="entry name" value="LPS_assembly_LptC"/>
    <property type="match status" value="1"/>
</dbReference>
<evidence type="ECO:0000256" key="5">
    <source>
        <dbReference type="ARBA" id="ARBA00023136"/>
    </source>
</evidence>
<dbReference type="InterPro" id="IPR010664">
    <property type="entry name" value="LipoPS_assembly_LptC-rel"/>
</dbReference>
<dbReference type="PANTHER" id="PTHR37481">
    <property type="entry name" value="LIPOPOLYSACCHARIDE EXPORT SYSTEM PROTEIN LPTC"/>
    <property type="match status" value="1"/>
</dbReference>
<evidence type="ECO:0000256" key="1">
    <source>
        <dbReference type="ARBA" id="ARBA00022475"/>
    </source>
</evidence>
<evidence type="ECO:0000256" key="2">
    <source>
        <dbReference type="ARBA" id="ARBA00022519"/>
    </source>
</evidence>
<dbReference type="GO" id="GO:0030288">
    <property type="term" value="C:outer membrane-bounded periplasmic space"/>
    <property type="evidence" value="ECO:0007669"/>
    <property type="project" value="TreeGrafter"/>
</dbReference>
<dbReference type="GO" id="GO:0005886">
    <property type="term" value="C:plasma membrane"/>
    <property type="evidence" value="ECO:0007669"/>
    <property type="project" value="UniProtKB-SubCell"/>
</dbReference>
<sequence>MNTRWTIFLGIIAAIVFGWFYHLNQLANPQSLILSDKKGELSTPTYIGENMQTLAFNKNGDKDYEATAPKVIYYQEAGLTQFQSPDLILFSDNATNVVPAWQITAKNADLKDDIVTLDKDVRVLNLQPDPVVKTLTTEKAFVNLKNGDYQSPNITTITGPQLSAVGRTMSGNFKQQQITLENQVDTHYEFKQP</sequence>
<organism evidence="8 9">
    <name type="scientific">Actinobacillus delphinicola</name>
    <dbReference type="NCBI Taxonomy" id="51161"/>
    <lineage>
        <taxon>Bacteria</taxon>
        <taxon>Pseudomonadati</taxon>
        <taxon>Pseudomonadota</taxon>
        <taxon>Gammaproteobacteria</taxon>
        <taxon>Pasteurellales</taxon>
        <taxon>Pasteurellaceae</taxon>
        <taxon>Actinobacillus</taxon>
    </lineage>
</organism>
<dbReference type="AlphaFoldDB" id="A0A448TVY5"/>
<dbReference type="InterPro" id="IPR026265">
    <property type="entry name" value="LptC"/>
</dbReference>
<keyword evidence="9" id="KW-1185">Reference proteome</keyword>
<keyword evidence="5 6" id="KW-0472">Membrane</keyword>
<dbReference type="NCBIfam" id="TIGR04409">
    <property type="entry name" value="LptC_YrbK"/>
    <property type="match status" value="1"/>
</dbReference>
<dbReference type="PIRSF" id="PIRSF028513">
    <property type="entry name" value="LptC"/>
    <property type="match status" value="1"/>
</dbReference>
<evidence type="ECO:0000313" key="9">
    <source>
        <dbReference type="Proteomes" id="UP000279799"/>
    </source>
</evidence>
<dbReference type="Pfam" id="PF06835">
    <property type="entry name" value="LptC"/>
    <property type="match status" value="1"/>
</dbReference>
<dbReference type="EMBL" id="LR134510">
    <property type="protein sequence ID" value="VEJ10087.1"/>
    <property type="molecule type" value="Genomic_DNA"/>
</dbReference>
<evidence type="ECO:0000256" key="4">
    <source>
        <dbReference type="ARBA" id="ARBA00022989"/>
    </source>
</evidence>
<dbReference type="KEGG" id="adp:NCTC12871_01595"/>
<keyword evidence="3 6" id="KW-0812">Transmembrane</keyword>
<dbReference type="InterPro" id="IPR052363">
    <property type="entry name" value="LPS_export_LptC"/>
</dbReference>
<keyword evidence="1 6" id="KW-1003">Cell membrane</keyword>
<gene>
    <name evidence="6 8" type="primary">lptC</name>
    <name evidence="8" type="ORF">NCTC12871_01595</name>
</gene>
<dbReference type="RefSeq" id="WP_126600534.1">
    <property type="nucleotide sequence ID" value="NZ_LR134510.1"/>
</dbReference>
<keyword evidence="2 6" id="KW-0997">Cell inner membrane</keyword>
<feature type="transmembrane region" description="Helical" evidence="6">
    <location>
        <begin position="6"/>
        <end position="23"/>
    </location>
</feature>
<dbReference type="GO" id="GO:0015221">
    <property type="term" value="F:lipopolysaccharide transmembrane transporter activity"/>
    <property type="evidence" value="ECO:0007669"/>
    <property type="project" value="InterPro"/>
</dbReference>
<comment type="subcellular location">
    <subcellularLocation>
        <location evidence="6">Cell inner membrane</location>
        <topology evidence="6">Single-pass membrane protein</topology>
    </subcellularLocation>
</comment>
<evidence type="ECO:0000313" key="8">
    <source>
        <dbReference type="EMBL" id="VEJ10087.1"/>
    </source>
</evidence>
<evidence type="ECO:0000256" key="6">
    <source>
        <dbReference type="HAMAP-Rule" id="MF_01915"/>
    </source>
</evidence>
<name>A0A448TVY5_9PAST</name>
<keyword evidence="4 6" id="KW-1133">Transmembrane helix</keyword>
<comment type="function">
    <text evidence="7">Required for the translocation of lipopolysaccharide (LPS) from the inner membrane to the outer membrane.</text>
</comment>
<evidence type="ECO:0000256" key="3">
    <source>
        <dbReference type="ARBA" id="ARBA00022692"/>
    </source>
</evidence>
<dbReference type="PANTHER" id="PTHR37481:SF1">
    <property type="entry name" value="LIPOPOLYSACCHARIDE EXPORT SYSTEM PROTEIN LPTC"/>
    <property type="match status" value="1"/>
</dbReference>
<dbReference type="Proteomes" id="UP000279799">
    <property type="component" value="Chromosome"/>
</dbReference>
<protein>
    <recommendedName>
        <fullName evidence="6 7">Lipopolysaccharide export system protein LptC</fullName>
    </recommendedName>
</protein>
<comment type="subunit">
    <text evidence="6">Component of the lipopolysaccharide transport and assembly complex. Interacts with LptA and the LptBFG transporter complex.</text>
</comment>
<reference evidence="8 9" key="1">
    <citation type="submission" date="2018-12" db="EMBL/GenBank/DDBJ databases">
        <authorList>
            <consortium name="Pathogen Informatics"/>
        </authorList>
    </citation>
    <scope>NUCLEOTIDE SEQUENCE [LARGE SCALE GENOMIC DNA]</scope>
    <source>
        <strain evidence="8 9">NCTC12871</strain>
    </source>
</reference>
<accession>A0A448TVY5</accession>
<comment type="function">
    <text evidence="6">Involved in the assembly of lipopolysaccharide (LPS). Required for the translocation of LPS from the inner membrane to the outer membrane. Facilitates the transfer of LPS from the inner membrane to the periplasmic protein LptA. Could be a docking site for LptA.</text>
</comment>
<dbReference type="GO" id="GO:0043165">
    <property type="term" value="P:Gram-negative-bacterium-type cell outer membrane assembly"/>
    <property type="evidence" value="ECO:0007669"/>
    <property type="project" value="UniProtKB-UniRule"/>
</dbReference>